<dbReference type="InterPro" id="IPR050272">
    <property type="entry name" value="Isochorismatase-like_hydrls"/>
</dbReference>
<organism evidence="4 5">
    <name type="scientific">Streptosporangium nondiastaticum</name>
    <dbReference type="NCBI Taxonomy" id="35764"/>
    <lineage>
        <taxon>Bacteria</taxon>
        <taxon>Bacillati</taxon>
        <taxon>Actinomycetota</taxon>
        <taxon>Actinomycetes</taxon>
        <taxon>Streptosporangiales</taxon>
        <taxon>Streptosporangiaceae</taxon>
        <taxon>Streptosporangium</taxon>
    </lineage>
</organism>
<accession>A0A9X7JK12</accession>
<dbReference type="InterPro" id="IPR036380">
    <property type="entry name" value="Isochorismatase-like_sf"/>
</dbReference>
<dbReference type="PRINTS" id="PR01398">
    <property type="entry name" value="ISCHRISMTASE"/>
</dbReference>
<dbReference type="Gene3D" id="3.40.50.850">
    <property type="entry name" value="Isochorismatase-like"/>
    <property type="match status" value="1"/>
</dbReference>
<dbReference type="OrthoDB" id="5794853at2"/>
<dbReference type="AlphaFoldDB" id="A0A9X7JK12"/>
<gene>
    <name evidence="4" type="ORF">B7P34_31250</name>
</gene>
<keyword evidence="1" id="KW-0378">Hydrolase</keyword>
<comment type="caution">
    <text evidence="4">The sequence shown here is derived from an EMBL/GenBank/DDBJ whole genome shotgun (WGS) entry which is preliminary data.</text>
</comment>
<dbReference type="InterPro" id="IPR000868">
    <property type="entry name" value="Isochorismatase-like_dom"/>
</dbReference>
<evidence type="ECO:0000313" key="4">
    <source>
        <dbReference type="EMBL" id="PSJ24839.1"/>
    </source>
</evidence>
<feature type="domain" description="Isochorismatase-like" evidence="3">
    <location>
        <begin position="57"/>
        <end position="228"/>
    </location>
</feature>
<dbReference type="EMBL" id="PXWG01000156">
    <property type="protein sequence ID" value="PSJ24839.1"/>
    <property type="molecule type" value="Genomic_DNA"/>
</dbReference>
<dbReference type="PANTHER" id="PTHR43540:SF3">
    <property type="entry name" value="ENTEROBACTIN SYNTHASE COMPONENT B"/>
    <property type="match status" value="1"/>
</dbReference>
<keyword evidence="5" id="KW-1185">Reference proteome</keyword>
<dbReference type="GO" id="GO:0008908">
    <property type="term" value="F:isochorismatase activity"/>
    <property type="evidence" value="ECO:0007669"/>
    <property type="project" value="InterPro"/>
</dbReference>
<evidence type="ECO:0000313" key="5">
    <source>
        <dbReference type="Proteomes" id="UP000242427"/>
    </source>
</evidence>
<dbReference type="Proteomes" id="UP000242427">
    <property type="component" value="Unassembled WGS sequence"/>
</dbReference>
<feature type="region of interest" description="Disordered" evidence="2">
    <location>
        <begin position="1"/>
        <end position="23"/>
    </location>
</feature>
<dbReference type="Pfam" id="PF00857">
    <property type="entry name" value="Isochorismatase"/>
    <property type="match status" value="1"/>
</dbReference>
<name>A0A9X7JK12_9ACTN</name>
<dbReference type="PIRSF" id="PIRSF001111">
    <property type="entry name" value="Isochorismatase"/>
    <property type="match status" value="1"/>
</dbReference>
<dbReference type="InterPro" id="IPR016291">
    <property type="entry name" value="Isochorismatase"/>
</dbReference>
<protein>
    <submittedName>
        <fullName evidence="4">Isochorismatase</fullName>
    </submittedName>
</protein>
<reference evidence="4 5" key="1">
    <citation type="submission" date="2018-03" db="EMBL/GenBank/DDBJ databases">
        <title>Chitinolytic properties of Streptosporangium nondiastaticum TBG75A20.</title>
        <authorList>
            <person name="Gayathri V."/>
            <person name="Shiburaj S."/>
        </authorList>
    </citation>
    <scope>NUCLEOTIDE SEQUENCE [LARGE SCALE GENOMIC DNA]</scope>
    <source>
        <strain evidence="4 5">TBG75A20</strain>
    </source>
</reference>
<proteinExistence type="predicted"/>
<evidence type="ECO:0000259" key="3">
    <source>
        <dbReference type="Pfam" id="PF00857"/>
    </source>
</evidence>
<dbReference type="SUPFAM" id="SSF52499">
    <property type="entry name" value="Isochorismatase-like hydrolases"/>
    <property type="match status" value="1"/>
</dbReference>
<sequence length="250" mass="26711">MTGTTGTAGTAGNTGTTGATGTTAAAGIPRIEPYPMPTAGDLPQNTARWDADPARAVLLVHDMQRYFLGPLPQGLRDELVANAALLRRAAAALGIPVAYTAQPGGMSDEQRGLLKDFWGPGMRVDPADRRVVEPLAPVPGDWVFTKWRYSAFFRSDLLGRMRANGRDQLIVCGVYAHVGVLMSAVDAFTNDIRPFLVADAVADFSPAYHRLAVEYAAARCAVVTTTKDMLRRLQGPARRAETLTVEGAAV</sequence>
<evidence type="ECO:0000256" key="2">
    <source>
        <dbReference type="SAM" id="MobiDB-lite"/>
    </source>
</evidence>
<evidence type="ECO:0000256" key="1">
    <source>
        <dbReference type="ARBA" id="ARBA00022801"/>
    </source>
</evidence>
<dbReference type="PANTHER" id="PTHR43540">
    <property type="entry name" value="PEROXYUREIDOACRYLATE/UREIDOACRYLATE AMIDOHYDROLASE-RELATED"/>
    <property type="match status" value="1"/>
</dbReference>